<keyword evidence="2" id="KW-0472">Membrane</keyword>
<comment type="caution">
    <text evidence="3">The sequence shown here is derived from an EMBL/GenBank/DDBJ whole genome shotgun (WGS) entry which is preliminary data.</text>
</comment>
<reference evidence="3 4" key="1">
    <citation type="submission" date="2018-06" db="EMBL/GenBank/DDBJ databases">
        <title>Genomic Encyclopedia of Type Strains, Phase I: the one thousand microbial genomes (KMG-I) project.</title>
        <authorList>
            <person name="Kyrpides N."/>
        </authorList>
    </citation>
    <scope>NUCLEOTIDE SEQUENCE [LARGE SCALE GENOMIC DNA]</scope>
    <source>
        <strain evidence="3 4">DSM 19573</strain>
    </source>
</reference>
<proteinExistence type="predicted"/>
<evidence type="ECO:0000313" key="4">
    <source>
        <dbReference type="Proteomes" id="UP000248132"/>
    </source>
</evidence>
<evidence type="ECO:0000256" key="2">
    <source>
        <dbReference type="SAM" id="Phobius"/>
    </source>
</evidence>
<protein>
    <submittedName>
        <fullName evidence="3">Uncharacterized protein</fullName>
    </submittedName>
</protein>
<dbReference type="OrthoDB" id="1738992at2"/>
<dbReference type="RefSeq" id="WP_110463272.1">
    <property type="nucleotide sequence ID" value="NZ_QKMR01000025.1"/>
</dbReference>
<keyword evidence="2" id="KW-0812">Transmembrane</keyword>
<evidence type="ECO:0000313" key="3">
    <source>
        <dbReference type="EMBL" id="PYG85618.1"/>
    </source>
</evidence>
<name>A0A318XIU8_9FIRM</name>
<accession>A0A318XIU8</accession>
<feature type="region of interest" description="Disordered" evidence="1">
    <location>
        <begin position="399"/>
        <end position="441"/>
    </location>
</feature>
<gene>
    <name evidence="3" type="ORF">LY28_03306</name>
</gene>
<sequence length="478" mass="53341">MRLKSGISFLQAAPLLVLIILIFFCRIPVYADDTSLGRTPEGVFPILEGDVVMESEEITVDMEKNKVECIFVFHNTGKSKPVYMGFPGKIKDPGSELTDAVDLELRNFKTFVKGKVLPVSLEKSVQGNNEDLTAYSEFFTFTVPFKEDERITVRNTYDFTPTYDSLGTVYCGYVLETGAMWKGNIGSARVTFKLGSIKPCQIEKLNPGGFIFDGSNLVWHRTDFEPKYNLRVNYNNYRYTSRFLDDIAGDDKIKQEVNQKVESYGIVKELADRNQTEELLSLYRKAVEEKDAIMALYIRSHLPSGKIPEEKTRIEYVALEKEYGRELARCYTSGPEAAHIQFKISHSENGKIIEDAAEEGITGYSLEYLTPGKAYSISFTLTDWMDRTETKEILYKAPEKEAAASAEESTQSPDTAMASASQTAVSPDSGNSGEPSMDNSEAKNGIDARLIAAILSGVILIGFAVVSAIIIRKNKRVD</sequence>
<keyword evidence="4" id="KW-1185">Reference proteome</keyword>
<feature type="transmembrane region" description="Helical" evidence="2">
    <location>
        <begin position="450"/>
        <end position="471"/>
    </location>
</feature>
<dbReference type="EMBL" id="QKMR01000025">
    <property type="protein sequence ID" value="PYG85618.1"/>
    <property type="molecule type" value="Genomic_DNA"/>
</dbReference>
<keyword evidence="2" id="KW-1133">Transmembrane helix</keyword>
<feature type="compositionally biased region" description="Polar residues" evidence="1">
    <location>
        <begin position="410"/>
        <end position="439"/>
    </location>
</feature>
<organism evidence="3 4">
    <name type="scientific">Ruminiclostridium sufflavum DSM 19573</name>
    <dbReference type="NCBI Taxonomy" id="1121337"/>
    <lineage>
        <taxon>Bacteria</taxon>
        <taxon>Bacillati</taxon>
        <taxon>Bacillota</taxon>
        <taxon>Clostridia</taxon>
        <taxon>Eubacteriales</taxon>
        <taxon>Oscillospiraceae</taxon>
        <taxon>Ruminiclostridium</taxon>
    </lineage>
</organism>
<dbReference type="Proteomes" id="UP000248132">
    <property type="component" value="Unassembled WGS sequence"/>
</dbReference>
<evidence type="ECO:0000256" key="1">
    <source>
        <dbReference type="SAM" id="MobiDB-lite"/>
    </source>
</evidence>
<dbReference type="Gene3D" id="2.60.40.3680">
    <property type="match status" value="1"/>
</dbReference>
<dbReference type="AlphaFoldDB" id="A0A318XIU8"/>